<proteinExistence type="predicted"/>
<dbReference type="AlphaFoldDB" id="A0A315ZDQ4"/>
<dbReference type="RefSeq" id="WP_109617642.1">
    <property type="nucleotide sequence ID" value="NZ_QGDO01000002.1"/>
</dbReference>
<evidence type="ECO:0000313" key="3">
    <source>
        <dbReference type="Proteomes" id="UP000245535"/>
    </source>
</evidence>
<keyword evidence="3" id="KW-1185">Reference proteome</keyword>
<gene>
    <name evidence="2" type="ORF">BC781_102798</name>
</gene>
<protein>
    <recommendedName>
        <fullName evidence="4">Spondin N</fullName>
    </recommendedName>
</protein>
<accession>A0A315ZDQ4</accession>
<name>A0A315ZDQ4_SEDFL</name>
<organism evidence="2 3">
    <name type="scientific">Sediminitomix flava</name>
    <dbReference type="NCBI Taxonomy" id="379075"/>
    <lineage>
        <taxon>Bacteria</taxon>
        <taxon>Pseudomonadati</taxon>
        <taxon>Bacteroidota</taxon>
        <taxon>Cytophagia</taxon>
        <taxon>Cytophagales</taxon>
        <taxon>Flammeovirgaceae</taxon>
        <taxon>Sediminitomix</taxon>
    </lineage>
</organism>
<dbReference type="Proteomes" id="UP000245535">
    <property type="component" value="Unassembled WGS sequence"/>
</dbReference>
<evidence type="ECO:0000256" key="1">
    <source>
        <dbReference type="SAM" id="MobiDB-lite"/>
    </source>
</evidence>
<dbReference type="OrthoDB" id="1013900at2"/>
<reference evidence="2 3" key="1">
    <citation type="submission" date="2018-03" db="EMBL/GenBank/DDBJ databases">
        <title>Genomic Encyclopedia of Archaeal and Bacterial Type Strains, Phase II (KMG-II): from individual species to whole genera.</title>
        <authorList>
            <person name="Goeker M."/>
        </authorList>
    </citation>
    <scope>NUCLEOTIDE SEQUENCE [LARGE SCALE GENOMIC DNA]</scope>
    <source>
        <strain evidence="2 3">DSM 28229</strain>
    </source>
</reference>
<dbReference type="InterPro" id="IPR038678">
    <property type="entry name" value="Spondin_N_sf"/>
</dbReference>
<dbReference type="Gene3D" id="2.60.40.2130">
    <property type="entry name" value="F-spondin domain"/>
    <property type="match status" value="2"/>
</dbReference>
<dbReference type="PROSITE" id="PS51257">
    <property type="entry name" value="PROKAR_LIPOPROTEIN"/>
    <property type="match status" value="1"/>
</dbReference>
<feature type="region of interest" description="Disordered" evidence="1">
    <location>
        <begin position="374"/>
        <end position="405"/>
    </location>
</feature>
<feature type="region of interest" description="Disordered" evidence="1">
    <location>
        <begin position="122"/>
        <end position="150"/>
    </location>
</feature>
<dbReference type="EMBL" id="QGDO01000002">
    <property type="protein sequence ID" value="PWJ43249.1"/>
    <property type="molecule type" value="Genomic_DNA"/>
</dbReference>
<comment type="caution">
    <text evidence="2">The sequence shown here is derived from an EMBL/GenBank/DDBJ whole genome shotgun (WGS) entry which is preliminary data.</text>
</comment>
<sequence>MRQLFYYLSILAFLMVGCDGDDGGAGTSSFTSNYRLVIENQTELGEYFLSGDFDAIIPGTSTEITFYAGKGSYLSFATKFVKSNDGFYAFEAGGISLYDENDKPIFGNITDKITLWDAGTEINEAPGEGEGQPGGSEEGETEENNVTKLNDGFSYPEVEEVIKFEVLSDSIKNRFVLRITNQSQFSNLSTGLGQGVWVVHKEGQEPIFSAEGQAENGLELLAESGSSDSLATYLEENSPFYSPFSPGIWVLHTGEIEPIFTENAIDRGEGLVLLAEEGDPTALAASLEGKDGVVAYGIFNTPEDTNTAGVLSEGQRYVIPITPEKDLFLSFATMLVRSNDSFISFGEGGYPIYTGDLPFVGDLTDRVRLWDAGSERNEAPGAGNYQPPNVGGDDQNNPVNQTSDDFDYPAIEELIRISLENN</sequence>
<feature type="compositionally biased region" description="Polar residues" evidence="1">
    <location>
        <begin position="394"/>
        <end position="403"/>
    </location>
</feature>
<dbReference type="InterPro" id="IPR009465">
    <property type="entry name" value="Spondin_N"/>
</dbReference>
<evidence type="ECO:0008006" key="4">
    <source>
        <dbReference type="Google" id="ProtNLM"/>
    </source>
</evidence>
<evidence type="ECO:0000313" key="2">
    <source>
        <dbReference type="EMBL" id="PWJ43249.1"/>
    </source>
</evidence>
<dbReference type="NCBIfam" id="NF038123">
    <property type="entry name" value="NF038123_dom"/>
    <property type="match status" value="2"/>
</dbReference>